<evidence type="ECO:0000313" key="9">
    <source>
        <dbReference type="RefSeq" id="XP_035659068.1"/>
    </source>
</evidence>
<dbReference type="InterPro" id="IPR050525">
    <property type="entry name" value="ECM_Assembly_Org"/>
</dbReference>
<dbReference type="InterPro" id="IPR002035">
    <property type="entry name" value="VWF_A"/>
</dbReference>
<dbReference type="PROSITE" id="PS50234">
    <property type="entry name" value="VWFA"/>
    <property type="match status" value="3"/>
</dbReference>
<dbReference type="SMART" id="SM00327">
    <property type="entry name" value="VWA"/>
    <property type="match status" value="3"/>
</dbReference>
<keyword evidence="2" id="KW-0964">Secreted</keyword>
<dbReference type="InterPro" id="IPR000082">
    <property type="entry name" value="SEA_dom"/>
</dbReference>
<dbReference type="OrthoDB" id="6132182at2759"/>
<feature type="domain" description="VWFA" evidence="7">
    <location>
        <begin position="414"/>
        <end position="588"/>
    </location>
</feature>
<evidence type="ECO:0000256" key="5">
    <source>
        <dbReference type="ARBA" id="ARBA00023180"/>
    </source>
</evidence>
<dbReference type="SUPFAM" id="SSF53300">
    <property type="entry name" value="vWA-like"/>
    <property type="match status" value="3"/>
</dbReference>
<feature type="domain" description="VWFA" evidence="7">
    <location>
        <begin position="820"/>
        <end position="990"/>
    </location>
</feature>
<evidence type="ECO:0000256" key="3">
    <source>
        <dbReference type="ARBA" id="ARBA00022729"/>
    </source>
</evidence>
<evidence type="ECO:0000256" key="1">
    <source>
        <dbReference type="ARBA" id="ARBA00004613"/>
    </source>
</evidence>
<gene>
    <name evidence="9" type="primary">LOC118404151</name>
</gene>
<accession>A0A9J7KHE2</accession>
<dbReference type="KEGG" id="bfo:118404151"/>
<name>A0A9J7KHE2_BRAFL</name>
<evidence type="ECO:0000313" key="8">
    <source>
        <dbReference type="Proteomes" id="UP000001554"/>
    </source>
</evidence>
<proteinExistence type="predicted"/>
<keyword evidence="5" id="KW-0325">Glycoprotein</keyword>
<evidence type="ECO:0000256" key="2">
    <source>
        <dbReference type="ARBA" id="ARBA00022525"/>
    </source>
</evidence>
<protein>
    <submittedName>
        <fullName evidence="9">Collagen alpha-3(VI) chain-like</fullName>
    </submittedName>
</protein>
<dbReference type="PANTHER" id="PTHR24020:SF87">
    <property type="entry name" value="COLLAGEN ALPHA-1(VI) CHAIN-LIKE"/>
    <property type="match status" value="1"/>
</dbReference>
<dbReference type="GeneID" id="118404151"/>
<comment type="subcellular location">
    <subcellularLocation>
        <location evidence="1">Secreted</location>
    </subcellularLocation>
</comment>
<dbReference type="PANTHER" id="PTHR24020">
    <property type="entry name" value="COLLAGEN ALPHA"/>
    <property type="match status" value="1"/>
</dbReference>
<dbReference type="Pfam" id="PF00092">
    <property type="entry name" value="VWA"/>
    <property type="match status" value="3"/>
</dbReference>
<dbReference type="PRINTS" id="PR00453">
    <property type="entry name" value="VWFADOMAIN"/>
</dbReference>
<reference evidence="9" key="2">
    <citation type="submission" date="2025-08" db="UniProtKB">
        <authorList>
            <consortium name="RefSeq"/>
        </authorList>
    </citation>
    <scope>IDENTIFICATION</scope>
    <source>
        <strain evidence="9">S238N-H82</strain>
        <tissue evidence="9">Testes</tissue>
    </source>
</reference>
<reference evidence="8" key="1">
    <citation type="journal article" date="2020" name="Nat. Ecol. Evol.">
        <title>Deeply conserved synteny resolves early events in vertebrate evolution.</title>
        <authorList>
            <person name="Simakov O."/>
            <person name="Marletaz F."/>
            <person name="Yue J.X."/>
            <person name="O'Connell B."/>
            <person name="Jenkins J."/>
            <person name="Brandt A."/>
            <person name="Calef R."/>
            <person name="Tung C.H."/>
            <person name="Huang T.K."/>
            <person name="Schmutz J."/>
            <person name="Satoh N."/>
            <person name="Yu J.K."/>
            <person name="Putnam N.H."/>
            <person name="Green R.E."/>
            <person name="Rokhsar D.S."/>
        </authorList>
    </citation>
    <scope>NUCLEOTIDE SEQUENCE [LARGE SCALE GENOMIC DNA]</scope>
    <source>
        <strain evidence="8">S238N-H82</strain>
    </source>
</reference>
<feature type="domain" description="SEA" evidence="6">
    <location>
        <begin position="702"/>
        <end position="813"/>
    </location>
</feature>
<dbReference type="CDD" id="cd01472">
    <property type="entry name" value="vWA_collagen"/>
    <property type="match status" value="1"/>
</dbReference>
<dbReference type="PROSITE" id="PS50024">
    <property type="entry name" value="SEA"/>
    <property type="match status" value="3"/>
</dbReference>
<dbReference type="InterPro" id="IPR036465">
    <property type="entry name" value="vWFA_dom_sf"/>
</dbReference>
<dbReference type="RefSeq" id="XP_035659068.1">
    <property type="nucleotide sequence ID" value="XM_035803175.1"/>
</dbReference>
<keyword evidence="4" id="KW-0677">Repeat</keyword>
<feature type="domain" description="SEA" evidence="6">
    <location>
        <begin position="995"/>
        <end position="1106"/>
    </location>
</feature>
<sequence>MKEPLQRIVWVQQLKIGVRLNLTRSSIEEARRVFLNATRVGRLGSLRVQNGSGSWDQCPYRSPNNFSGSENQRIRVGVRLSLATSAVGEAQSVFQNGVVAGRLGSLNVVPGSGYWDQCVSHSLTTPSSGSSIQRIRVGVHLNMTRSAHEEARELFLNKTKEGRLRSLRVVPRSGYWNQCGNVSIIPDKPTQRQRIQMVVKLTMNETAIDEAQKLFLNMTGAGRLGSLTVVPGSGYWDQCPARVLTPTPEPLGRVLFGVELSVPVFAMNATRQVFQDHMENNGTLGGLTVASDTAVFGAFRMYTSFILEQRYNNTLDDLTSSESRTLIGRVESAVRLALTRVTGVQSVEFYDFRRSSGEKKPVSIVRLTLGANSVTSAEQAICSCVRTGEIGSLTVDSGHCTFEAVPPTCRNAVDLVFLVESSDAVGQDGFPWVQRFITSVLGALTIGPDFFQIGVYQFSNVVRQIVPLGAFSKSADIQRQVRSMALLGGEPQLTSSMVYVLQHGFRVNSRQGTPKVLVLVVSDNSTTSGLDMVAQHAAQNGVVVFGVGAGAGPLRGQLETLVGSTTAVSVATSFTSLKQTEKGVVNSLCNVGQFLYGTVVIRRRFNETLRDPTSQEFLNLTAQVKEGLSDIFVGGNCLQRIVVAEFRGAGNAMETQVTFQVVFENTPSCQDNIIITFNSTVSRGRIGTLVVDPASAVLGTGGGVTAYVTFTITSQCFIPSLLDILSTEYRQFKIQLEVQLLNVFSNVEGIRSVQVQEISSGPSECSISVVIRLMLKATDFQRSQQVFLQTVSGGSLGLFTIDQSTVFFGRTEPVCRAKLDIVFVLDGSDHVGQANFDRVKAWVKAVVSGFTIGVNTTMVGVLQYSSQPRVEFSLGAFRDLQDLLQAIDGVPYMAGGANVGQALHTVRTSPLLLGNGTRPDARKVVILVSGGPSSDDVIQPALQLQQTGAVVYAAGVDRHDVSELGNIASSAQTAASVGNFAALDDLRTSLLSSVCTVPAPLVAYVSVDVQFTGELGNPNSAAYSILVTQIRTELLFLFRDIVGLQGIAITSLQQDVRNTTRVYLNLIVAPYISMAVEQRFRTVVNTGRIGTLVVIPGSLFVLREGTTAAPPTTPQIKPIRCQNAVDLVFLLDSSNAVGQGGLPWIKNFMTSVLEALKIGQDHFQIGVYQFSDSVRQLIALGAYTNSTDMIQLVNETSLIGGQASLERSLIYVLRNGFRFNSRPGNVKVVVVLTSGQHNADSAGLLAQQASQYGVVTFVIGVGPTAQQGQLERITGSSGAVTVVNSFSNLPQLDRAIVSSLCNVGRLLNGRFVIRTPFNGTLRNTSSHYFQTLAAQVHEGITGILNRDCVQRIVVTEFRGSGMGRDTEVSFQILGDNTTLCLETLVGNFTSSVSTGRIGTLVVNASSGELGFEEGVTAYASFTITSQCFTAALLDPTSPEHQELRVQLEVAV</sequence>
<evidence type="ECO:0000259" key="7">
    <source>
        <dbReference type="PROSITE" id="PS50234"/>
    </source>
</evidence>
<dbReference type="Gene3D" id="3.40.50.410">
    <property type="entry name" value="von Willebrand factor, type A domain"/>
    <property type="match status" value="3"/>
</dbReference>
<organism evidence="8 9">
    <name type="scientific">Branchiostoma floridae</name>
    <name type="common">Florida lancelet</name>
    <name type="synonym">Amphioxus</name>
    <dbReference type="NCBI Taxonomy" id="7739"/>
    <lineage>
        <taxon>Eukaryota</taxon>
        <taxon>Metazoa</taxon>
        <taxon>Chordata</taxon>
        <taxon>Cephalochordata</taxon>
        <taxon>Leptocardii</taxon>
        <taxon>Amphioxiformes</taxon>
        <taxon>Branchiostomatidae</taxon>
        <taxon>Branchiostoma</taxon>
    </lineage>
</organism>
<dbReference type="Proteomes" id="UP000001554">
    <property type="component" value="Chromosome 2"/>
</dbReference>
<feature type="domain" description="VWFA" evidence="7">
    <location>
        <begin position="1126"/>
        <end position="1300"/>
    </location>
</feature>
<evidence type="ECO:0000259" key="6">
    <source>
        <dbReference type="PROSITE" id="PS50024"/>
    </source>
</evidence>
<feature type="domain" description="SEA" evidence="6">
    <location>
        <begin position="1413"/>
        <end position="1451"/>
    </location>
</feature>
<evidence type="ECO:0000256" key="4">
    <source>
        <dbReference type="ARBA" id="ARBA00022737"/>
    </source>
</evidence>
<keyword evidence="8" id="KW-1185">Reference proteome</keyword>
<dbReference type="FunFam" id="3.40.50.410:FF:000004">
    <property type="entry name" value="collagen alpha-6(VI) chain"/>
    <property type="match status" value="1"/>
</dbReference>
<dbReference type="GO" id="GO:0005576">
    <property type="term" value="C:extracellular region"/>
    <property type="evidence" value="ECO:0007669"/>
    <property type="project" value="UniProtKB-SubCell"/>
</dbReference>
<keyword evidence="3" id="KW-0732">Signal</keyword>